<sequence length="786" mass="89889">MTHPFAHSDNDSRTNETLICHGYIGASPEIVSVAFPIALFDVYRQIHRVCPRYSLGALSRTLTNLAQLSTAYDAYLEIMRRVDASAQRAMGRDSGWYMQNVCALCFYKTKNETPLQFSWLGCMDGNNSLKLIDSTFRAGTVRLDNRSAASARWLSPQQVDIFKDEVAQAQKVRNDGNVAWLNVNELSGAEAEELAKCLDTCVERWKAAGPEARKKMFALLAISGIFLTVCRHGHVVVMCDMIRSGELMKYPLAMVRHLIDHYGTDIGIGYDIMCAFWKTLRRSSLGADVTTMRFRGVVPAFHGHAHNRACQIGWHPLYVDGVGLEDFEECERTFALSNHLVSSTRLATVFHRQQQIEEHFQFHDQDKHAMSGNFIYQNYRQALKKIALNREQLAELERTLGTTAEDYEKDHLAEVNYFESLRSEPKEIQQTADYMECLRKIHAATEASDRAKVEFQRLDWNIANSGYLKPQIAAVRTRYRTTYTRYLAIEEEVCWFEDEHKIELRWTPESAEYKAALIVTTERRYQTALAEVERLVVQRLFELTKLGMSGIAYKLRDKISKGLNTRSEAIRRALVAYNEAGALLTRPRPRLTFLDIIHNTTLAEFDLLRETRQDIRNQAWTQPARREAGVLYYGIKRAKEEIRRLNVEITRLITSLVDEHVDYYHTIASTLLTDPELAEELQRRWMHATRISTTICKRLASTARLVGFSGSDPTRGDDVPPPDWLAAVLGITLTEVQYDESEGTELGTERVYDDEDESGLVVRELEIDEDSLADLMDHLSTFDDSK</sequence>
<comment type="caution">
    <text evidence="1">The sequence shown here is derived from an EMBL/GenBank/DDBJ whole genome shotgun (WGS) entry which is preliminary data.</text>
</comment>
<accession>A0AAD7GTN9</accession>
<evidence type="ECO:0000313" key="2">
    <source>
        <dbReference type="Proteomes" id="UP001221757"/>
    </source>
</evidence>
<evidence type="ECO:0000313" key="1">
    <source>
        <dbReference type="EMBL" id="KAJ7705037.1"/>
    </source>
</evidence>
<dbReference type="PANTHER" id="PTHR33096">
    <property type="entry name" value="CXC2 DOMAIN-CONTAINING PROTEIN"/>
    <property type="match status" value="1"/>
</dbReference>
<dbReference type="Proteomes" id="UP001221757">
    <property type="component" value="Unassembled WGS sequence"/>
</dbReference>
<name>A0AAD7GTN9_MYCRO</name>
<protein>
    <submittedName>
        <fullName evidence="1">Uncharacterized protein</fullName>
    </submittedName>
</protein>
<keyword evidence="2" id="KW-1185">Reference proteome</keyword>
<gene>
    <name evidence="1" type="ORF">B0H17DRAFT_1156954</name>
</gene>
<dbReference type="InterPro" id="IPR040521">
    <property type="entry name" value="KDZ"/>
</dbReference>
<organism evidence="1 2">
    <name type="scientific">Mycena rosella</name>
    <name type="common">Pink bonnet</name>
    <name type="synonym">Agaricus rosellus</name>
    <dbReference type="NCBI Taxonomy" id="1033263"/>
    <lineage>
        <taxon>Eukaryota</taxon>
        <taxon>Fungi</taxon>
        <taxon>Dikarya</taxon>
        <taxon>Basidiomycota</taxon>
        <taxon>Agaricomycotina</taxon>
        <taxon>Agaricomycetes</taxon>
        <taxon>Agaricomycetidae</taxon>
        <taxon>Agaricales</taxon>
        <taxon>Marasmiineae</taxon>
        <taxon>Mycenaceae</taxon>
        <taxon>Mycena</taxon>
    </lineage>
</organism>
<dbReference type="EMBL" id="JARKIE010000009">
    <property type="protein sequence ID" value="KAJ7705037.1"/>
    <property type="molecule type" value="Genomic_DNA"/>
</dbReference>
<dbReference type="Pfam" id="PF18758">
    <property type="entry name" value="KDZ"/>
    <property type="match status" value="1"/>
</dbReference>
<dbReference type="AlphaFoldDB" id="A0AAD7GTN9"/>
<reference evidence="1" key="1">
    <citation type="submission" date="2023-03" db="EMBL/GenBank/DDBJ databases">
        <title>Massive genome expansion in bonnet fungi (Mycena s.s.) driven by repeated elements and novel gene families across ecological guilds.</title>
        <authorList>
            <consortium name="Lawrence Berkeley National Laboratory"/>
            <person name="Harder C.B."/>
            <person name="Miyauchi S."/>
            <person name="Viragh M."/>
            <person name="Kuo A."/>
            <person name="Thoen E."/>
            <person name="Andreopoulos B."/>
            <person name="Lu D."/>
            <person name="Skrede I."/>
            <person name="Drula E."/>
            <person name="Henrissat B."/>
            <person name="Morin E."/>
            <person name="Kohler A."/>
            <person name="Barry K."/>
            <person name="LaButti K."/>
            <person name="Morin E."/>
            <person name="Salamov A."/>
            <person name="Lipzen A."/>
            <person name="Mereny Z."/>
            <person name="Hegedus B."/>
            <person name="Baldrian P."/>
            <person name="Stursova M."/>
            <person name="Weitz H."/>
            <person name="Taylor A."/>
            <person name="Grigoriev I.V."/>
            <person name="Nagy L.G."/>
            <person name="Martin F."/>
            <person name="Kauserud H."/>
        </authorList>
    </citation>
    <scope>NUCLEOTIDE SEQUENCE</scope>
    <source>
        <strain evidence="1">CBHHK067</strain>
    </source>
</reference>
<dbReference type="PANTHER" id="PTHR33096:SF1">
    <property type="entry name" value="CXC1-LIKE CYSTEINE CLUSTER ASSOCIATED WITH KDZ TRANSPOSASES DOMAIN-CONTAINING PROTEIN"/>
    <property type="match status" value="1"/>
</dbReference>
<proteinExistence type="predicted"/>